<dbReference type="EMBL" id="KK198759">
    <property type="protein sequence ID" value="KCW62647.1"/>
    <property type="molecule type" value="Genomic_DNA"/>
</dbReference>
<name>A0A059B8T3_EUCGR</name>
<dbReference type="PANTHER" id="PTHR24096:SF251">
    <property type="entry name" value="4-COUMARATE--COA LIGASE-LIKE 9"/>
    <property type="match status" value="1"/>
</dbReference>
<dbReference type="InterPro" id="IPR020845">
    <property type="entry name" value="AMP-binding_CS"/>
</dbReference>
<organism evidence="5">
    <name type="scientific">Eucalyptus grandis</name>
    <name type="common">Flooded gum</name>
    <dbReference type="NCBI Taxonomy" id="71139"/>
    <lineage>
        <taxon>Eukaryota</taxon>
        <taxon>Viridiplantae</taxon>
        <taxon>Streptophyta</taxon>
        <taxon>Embryophyta</taxon>
        <taxon>Tracheophyta</taxon>
        <taxon>Spermatophyta</taxon>
        <taxon>Magnoliopsida</taxon>
        <taxon>eudicotyledons</taxon>
        <taxon>Gunneridae</taxon>
        <taxon>Pentapetalae</taxon>
        <taxon>rosids</taxon>
        <taxon>malvids</taxon>
        <taxon>Myrtales</taxon>
        <taxon>Myrtaceae</taxon>
        <taxon>Myrtoideae</taxon>
        <taxon>Eucalypteae</taxon>
        <taxon>Eucalyptus</taxon>
    </lineage>
</organism>
<dbReference type="InParanoid" id="A0A059B8T3"/>
<dbReference type="PROSITE" id="PS00455">
    <property type="entry name" value="AMP_BINDING"/>
    <property type="match status" value="1"/>
</dbReference>
<dbReference type="AlphaFoldDB" id="A0A059B8T3"/>
<feature type="region of interest" description="Disordered" evidence="2">
    <location>
        <begin position="28"/>
        <end position="54"/>
    </location>
</feature>
<feature type="domain" description="AMP-dependent synthetase/ligase" evidence="4">
    <location>
        <begin position="118"/>
        <end position="269"/>
    </location>
</feature>
<dbReference type="SUPFAM" id="SSF56801">
    <property type="entry name" value="Acetyl-CoA synthetase-like"/>
    <property type="match status" value="1"/>
</dbReference>
<dbReference type="InterPro" id="IPR042099">
    <property type="entry name" value="ANL_N_sf"/>
</dbReference>
<keyword evidence="1" id="KW-0436">Ligase</keyword>
<evidence type="ECO:0000256" key="2">
    <source>
        <dbReference type="SAM" id="MobiDB-lite"/>
    </source>
</evidence>
<evidence type="ECO:0000259" key="4">
    <source>
        <dbReference type="Pfam" id="PF00501"/>
    </source>
</evidence>
<accession>A0A059B8T3</accession>
<evidence type="ECO:0000313" key="5">
    <source>
        <dbReference type="EMBL" id="KCW62647.1"/>
    </source>
</evidence>
<dbReference type="Gene3D" id="3.40.50.12780">
    <property type="entry name" value="N-terminal domain of ligase-like"/>
    <property type="match status" value="1"/>
</dbReference>
<dbReference type="Gramene" id="KCW62647">
    <property type="protein sequence ID" value="KCW62647"/>
    <property type="gene ID" value="EUGRSUZ_G00180"/>
</dbReference>
<dbReference type="PANTHER" id="PTHR24096">
    <property type="entry name" value="LONG-CHAIN-FATTY-ACID--COA LIGASE"/>
    <property type="match status" value="1"/>
</dbReference>
<feature type="transmembrane region" description="Helical" evidence="3">
    <location>
        <begin position="175"/>
        <end position="196"/>
    </location>
</feature>
<dbReference type="Pfam" id="PF00501">
    <property type="entry name" value="AMP-binding"/>
    <property type="match status" value="1"/>
</dbReference>
<keyword evidence="3" id="KW-0472">Membrane</keyword>
<evidence type="ECO:0000256" key="3">
    <source>
        <dbReference type="SAM" id="Phobius"/>
    </source>
</evidence>
<keyword evidence="3" id="KW-0812">Transmembrane</keyword>
<evidence type="ECO:0000256" key="1">
    <source>
        <dbReference type="ARBA" id="ARBA00022598"/>
    </source>
</evidence>
<feature type="compositionally biased region" description="Pro residues" evidence="2">
    <location>
        <begin position="31"/>
        <end position="41"/>
    </location>
</feature>
<protein>
    <recommendedName>
        <fullName evidence="4">AMP-dependent synthetase/ligase domain-containing protein</fullName>
    </recommendedName>
</protein>
<gene>
    <name evidence="5" type="ORF">EUGRSUZ_G00180</name>
</gene>
<sequence length="273" mass="29817">MAKTSHRSKELEPINHFCAETKTFRSLRPFVPLPPPPPPSPLRRSLLTPPPATGRFPSLSKNDVTLVLPPPSLHVPVIYFTLLSLGIVVSLANPLSSAFEIRHLVGLSKPETDPVLRNVNWVTQADPATILYSSGTTGQVKGVLMIHRNMIAGVTGARHAKPGPKPVWLFPLPLFHAYGFASILRAFGMGATVVLMGKFEFEAMLKAVEKYRVGLLPVLPPVVLALVKSELIGKYDLSSLRTVMCGGAPLGKEVSQRFQQQFPNVELVQVKCH</sequence>
<dbReference type="STRING" id="71139.A0A059B8T3"/>
<reference evidence="5" key="1">
    <citation type="submission" date="2013-07" db="EMBL/GenBank/DDBJ databases">
        <title>The genome of Eucalyptus grandis.</title>
        <authorList>
            <person name="Schmutz J."/>
            <person name="Hayes R."/>
            <person name="Myburg A."/>
            <person name="Tuskan G."/>
            <person name="Grattapaglia D."/>
            <person name="Rokhsar D.S."/>
        </authorList>
    </citation>
    <scope>NUCLEOTIDE SEQUENCE</scope>
    <source>
        <tissue evidence="5">Leaf extractions</tissue>
    </source>
</reference>
<dbReference type="InterPro" id="IPR000873">
    <property type="entry name" value="AMP-dep_synth/lig_dom"/>
</dbReference>
<dbReference type="OMA" id="HETPCRL"/>
<dbReference type="GO" id="GO:0016405">
    <property type="term" value="F:CoA-ligase activity"/>
    <property type="evidence" value="ECO:0000318"/>
    <property type="project" value="GO_Central"/>
</dbReference>
<proteinExistence type="predicted"/>
<keyword evidence="3" id="KW-1133">Transmembrane helix</keyword>